<dbReference type="GO" id="GO:0030288">
    <property type="term" value="C:outer membrane-bounded periplasmic space"/>
    <property type="evidence" value="ECO:0007669"/>
    <property type="project" value="TreeGrafter"/>
</dbReference>
<evidence type="ECO:0000313" key="5">
    <source>
        <dbReference type="Proteomes" id="UP000001626"/>
    </source>
</evidence>
<dbReference type="STRING" id="580327.Tthe_2079"/>
<evidence type="ECO:0000256" key="1">
    <source>
        <dbReference type="ARBA" id="ARBA00022801"/>
    </source>
</evidence>
<dbReference type="Pfam" id="PF07833">
    <property type="entry name" value="Cu_amine_oxidN1"/>
    <property type="match status" value="1"/>
</dbReference>
<organism evidence="4 5">
    <name type="scientific">Thermoanaerobacterium thermosaccharolyticum (strain ATCC 7956 / DSM 571 / NCIMB 9385 / NCA 3814 / NCTC 13789 / WDCM 00135 / 2032)</name>
    <name type="common">Clostridium thermosaccharolyticum</name>
    <dbReference type="NCBI Taxonomy" id="580327"/>
    <lineage>
        <taxon>Bacteria</taxon>
        <taxon>Bacillati</taxon>
        <taxon>Bacillota</taxon>
        <taxon>Clostridia</taxon>
        <taxon>Thermoanaerobacterales</taxon>
        <taxon>Thermoanaerobacteraceae</taxon>
        <taxon>Thermoanaerobacterium</taxon>
    </lineage>
</organism>
<feature type="signal peptide" evidence="2">
    <location>
        <begin position="1"/>
        <end position="26"/>
    </location>
</feature>
<dbReference type="SUPFAM" id="SSF55383">
    <property type="entry name" value="Copper amine oxidase, domain N"/>
    <property type="match status" value="2"/>
</dbReference>
<dbReference type="Pfam" id="PF11741">
    <property type="entry name" value="AMIN"/>
    <property type="match status" value="1"/>
</dbReference>
<dbReference type="PANTHER" id="PTHR30404:SF0">
    <property type="entry name" value="N-ACETYLMURAMOYL-L-ALANINE AMIDASE AMIC"/>
    <property type="match status" value="1"/>
</dbReference>
<dbReference type="EMBL" id="CP002171">
    <property type="protein sequence ID" value="ADL69558.1"/>
    <property type="molecule type" value="Genomic_DNA"/>
</dbReference>
<dbReference type="EC" id="3.5.1.28" evidence="4"/>
<reference evidence="4 5" key="1">
    <citation type="submission" date="2010-08" db="EMBL/GenBank/DDBJ databases">
        <title>Complete sequence of Thermoanaerobacterium thermosaccharolyticum DSM 571.</title>
        <authorList>
            <consortium name="US DOE Joint Genome Institute"/>
            <person name="Lucas S."/>
            <person name="Copeland A."/>
            <person name="Lapidus A."/>
            <person name="Cheng J.-F."/>
            <person name="Bruce D."/>
            <person name="Goodwin L."/>
            <person name="Pitluck S."/>
            <person name="Teshima H."/>
            <person name="Detter J.C."/>
            <person name="Han C."/>
            <person name="Tapia R."/>
            <person name="Land M."/>
            <person name="Hauser L."/>
            <person name="Chang Y.-J."/>
            <person name="Jeffries C."/>
            <person name="Kyrpides N."/>
            <person name="Ivanova N."/>
            <person name="Mikhailova N."/>
            <person name="Hemme C.L."/>
            <person name="Woyke T."/>
        </authorList>
    </citation>
    <scope>NUCLEOTIDE SEQUENCE [LARGE SCALE GENOMIC DNA]</scope>
    <source>
        <strain evidence="5">ATCC 7956 / DSM 571 / NCIMB 9385 / NCA 3814 / NCTC 13789 / WDCM 00135 / 2032</strain>
    </source>
</reference>
<dbReference type="InterPro" id="IPR002508">
    <property type="entry name" value="MurNAc-LAA_cat"/>
</dbReference>
<dbReference type="GO" id="GO:0009253">
    <property type="term" value="P:peptidoglycan catabolic process"/>
    <property type="evidence" value="ECO:0007669"/>
    <property type="project" value="InterPro"/>
</dbReference>
<dbReference type="InterPro" id="IPR050695">
    <property type="entry name" value="N-acetylmuramoyl_amidase_3"/>
</dbReference>
<feature type="domain" description="MurNAc-LAA" evidence="3">
    <location>
        <begin position="446"/>
        <end position="562"/>
    </location>
</feature>
<dbReference type="Gene3D" id="3.40.630.40">
    <property type="entry name" value="Zn-dependent exopeptidases"/>
    <property type="match status" value="1"/>
</dbReference>
<dbReference type="InterPro" id="IPR012854">
    <property type="entry name" value="Cu_amine_oxidase-like_N"/>
</dbReference>
<dbReference type="GO" id="GO:0008745">
    <property type="term" value="F:N-acetylmuramoyl-L-alanine amidase activity"/>
    <property type="evidence" value="ECO:0007669"/>
    <property type="project" value="UniProtKB-EC"/>
</dbReference>
<keyword evidence="5" id="KW-1185">Reference proteome</keyword>
<gene>
    <name evidence="4" type="ordered locus">Tthe_2079</name>
</gene>
<proteinExistence type="predicted"/>
<keyword evidence="2" id="KW-0732">Signal</keyword>
<protein>
    <submittedName>
        <fullName evidence="4">N-acetylmuramoyl-L-alanine amidase</fullName>
        <ecNumber evidence="4">3.5.1.28</ecNumber>
    </submittedName>
</protein>
<accession>D9TQM2</accession>
<dbReference type="eggNOG" id="COG0860">
    <property type="taxonomic scope" value="Bacteria"/>
</dbReference>
<dbReference type="InterPro" id="IPR036582">
    <property type="entry name" value="Mao_N_sf"/>
</dbReference>
<dbReference type="SUPFAM" id="SSF53187">
    <property type="entry name" value="Zn-dependent exopeptidases"/>
    <property type="match status" value="1"/>
</dbReference>
<feature type="chain" id="PRO_5038914303" evidence="2">
    <location>
        <begin position="27"/>
        <end position="585"/>
    </location>
</feature>
<dbReference type="AlphaFoldDB" id="D9TQM2"/>
<dbReference type="InterPro" id="IPR021731">
    <property type="entry name" value="AMIN_dom"/>
</dbReference>
<dbReference type="CDD" id="cd02696">
    <property type="entry name" value="MurNAc-LAA"/>
    <property type="match status" value="1"/>
</dbReference>
<name>D9TQM2_THETC</name>
<sequence length="585" mass="64436">MLKKVIVFFALLILLSTLCISAYAYKANIVVDNKVVNYNVPDVSITVNGNKFDTGKNPPLIIDNNTIVPLRSISEGLGEKVNWDGPTQTVTVTTKDKVIKLFIGKDYAIINSNKVSLLAPARLINRDTTYVPMRFLFENLGYDVKWIGDKYIIQATKKVDPPSVNNVNITSFTSNYLNGTYTISVKGDGPLTYTQGSINDDTSIRIYFDFNNAINTVTNKQITIDKSGLNLAYIGQNKLQPAITRLVVNMDYSMPYTITQSQDKKEFDISFKIGQNKVSNITAAKINNNDQITINTDADHFNPSRYGDNKIIIDISGATLSMPDGKLAGNIPFDGNVVTEIKYSQFDSNTVRVVAYTNIKADFSVKYTGQGIMLTVTKPDPNKKQLVYIDPGHGGSDPGAIGIDGIHEADINLAIALKLKTLLDNGGYRTMISRTTDTDVGLYDRPYQANNEGADVFVSIHSDSFGSPSANGTTVLYYPNGYNGDTRDEKTFAQIIHDNLMKQISTSDRGLSERPKLVVLNQTKMPAVLIETGFVTSPTDAQLLTDDNFQWKVAQGIYNGIVDYFDKLSNGIISTTVSDSVYKSN</sequence>
<dbReference type="HOGENOM" id="CLU_014322_10_0_9"/>
<evidence type="ECO:0000256" key="2">
    <source>
        <dbReference type="SAM" id="SignalP"/>
    </source>
</evidence>
<keyword evidence="1 4" id="KW-0378">Hydrolase</keyword>
<dbReference type="Gene3D" id="3.30.457.10">
    <property type="entry name" value="Copper amine oxidase-like, N-terminal domain"/>
    <property type="match status" value="1"/>
</dbReference>
<evidence type="ECO:0000313" key="4">
    <source>
        <dbReference type="EMBL" id="ADL69558.1"/>
    </source>
</evidence>
<dbReference type="SMART" id="SM00646">
    <property type="entry name" value="Ami_3"/>
    <property type="match status" value="1"/>
</dbReference>
<evidence type="ECO:0000259" key="3">
    <source>
        <dbReference type="SMART" id="SM00646"/>
    </source>
</evidence>
<dbReference type="PANTHER" id="PTHR30404">
    <property type="entry name" value="N-ACETYLMURAMOYL-L-ALANINE AMIDASE"/>
    <property type="match status" value="1"/>
</dbReference>
<dbReference type="Proteomes" id="UP000001626">
    <property type="component" value="Chromosome"/>
</dbReference>
<dbReference type="KEGG" id="ttm:Tthe_2079"/>
<dbReference type="Pfam" id="PF01520">
    <property type="entry name" value="Amidase_3"/>
    <property type="match status" value="1"/>
</dbReference>
<dbReference type="Gene3D" id="2.60.40.3500">
    <property type="match status" value="2"/>
</dbReference>